<proteinExistence type="predicted"/>
<accession>A0A4Q2IYZ4</accession>
<organism evidence="1 2">
    <name type="scientific">Sphingomonas desiccabilis</name>
    <dbReference type="NCBI Taxonomy" id="429134"/>
    <lineage>
        <taxon>Bacteria</taxon>
        <taxon>Pseudomonadati</taxon>
        <taxon>Pseudomonadota</taxon>
        <taxon>Alphaproteobacteria</taxon>
        <taxon>Sphingomonadales</taxon>
        <taxon>Sphingomonadaceae</taxon>
        <taxon>Sphingomonas</taxon>
    </lineage>
</organism>
<dbReference type="EMBL" id="SDPT01000001">
    <property type="protein sequence ID" value="RXZ34464.1"/>
    <property type="molecule type" value="Genomic_DNA"/>
</dbReference>
<gene>
    <name evidence="1" type="ORF">EO081_01900</name>
</gene>
<name>A0A4Q2IYZ4_9SPHN</name>
<sequence length="68" mass="7142">MRLVDGTFSDEACLAVGGCPAKAVSRRRLACAMADFAAFFRMPARPTLPGPIASVRRIAVIPGCAHPV</sequence>
<evidence type="ECO:0000313" key="1">
    <source>
        <dbReference type="EMBL" id="RXZ34464.1"/>
    </source>
</evidence>
<dbReference type="Proteomes" id="UP000292347">
    <property type="component" value="Unassembled WGS sequence"/>
</dbReference>
<reference evidence="1 2" key="1">
    <citation type="submission" date="2019-01" db="EMBL/GenBank/DDBJ databases">
        <title>Sphingomonas mucosissima sp. nov. and Sphingomonas desiccabilis sp. nov., from biological soil crusts in the Colorado Plateau, USA.</title>
        <authorList>
            <person name="Zhu D."/>
        </authorList>
    </citation>
    <scope>NUCLEOTIDE SEQUENCE [LARGE SCALE GENOMIC DNA]</scope>
    <source>
        <strain evidence="1 2">CP1D</strain>
    </source>
</reference>
<dbReference type="RefSeq" id="WP_129340256.1">
    <property type="nucleotide sequence ID" value="NZ_JACIDD010000001.1"/>
</dbReference>
<dbReference type="AlphaFoldDB" id="A0A4Q2IYZ4"/>
<comment type="caution">
    <text evidence="1">The sequence shown here is derived from an EMBL/GenBank/DDBJ whole genome shotgun (WGS) entry which is preliminary data.</text>
</comment>
<keyword evidence="2" id="KW-1185">Reference proteome</keyword>
<protein>
    <submittedName>
        <fullName evidence="1">Uncharacterized protein</fullName>
    </submittedName>
</protein>
<evidence type="ECO:0000313" key="2">
    <source>
        <dbReference type="Proteomes" id="UP000292347"/>
    </source>
</evidence>